<evidence type="ECO:0000256" key="2">
    <source>
        <dbReference type="ARBA" id="ARBA00011458"/>
    </source>
</evidence>
<organism evidence="10">
    <name type="scientific">Jakoba bahamiensis</name>
    <dbReference type="NCBI Taxonomy" id="221721"/>
    <lineage>
        <taxon>Eukaryota</taxon>
        <taxon>Discoba</taxon>
        <taxon>Jakobida</taxon>
        <taxon>Histionina</taxon>
        <taxon>Jakobidae</taxon>
        <taxon>Jakoba</taxon>
    </lineage>
</organism>
<dbReference type="PANTHER" id="PTHR11652">
    <property type="entry name" value="30S RIBOSOMAL PROTEIN S12 FAMILY MEMBER"/>
    <property type="match status" value="1"/>
</dbReference>
<dbReference type="PROSITE" id="PS00055">
    <property type="entry name" value="RIBOSOMAL_S12"/>
    <property type="match status" value="1"/>
</dbReference>
<dbReference type="GeneID" id="15333074"/>
<dbReference type="NCBIfam" id="TIGR00981">
    <property type="entry name" value="rpsL_bact"/>
    <property type="match status" value="1"/>
</dbReference>
<comment type="similarity">
    <text evidence="1 9">Belongs to the universal ribosomal protein uS12 family.</text>
</comment>
<dbReference type="SUPFAM" id="SSF50249">
    <property type="entry name" value="Nucleic acid-binding proteins"/>
    <property type="match status" value="1"/>
</dbReference>
<dbReference type="Pfam" id="PF00164">
    <property type="entry name" value="Ribosom_S12_S23"/>
    <property type="match status" value="1"/>
</dbReference>
<dbReference type="RefSeq" id="YP_007890652.1">
    <property type="nucleotide sequence ID" value="NC_021126.1"/>
</dbReference>
<dbReference type="InterPro" id="IPR006032">
    <property type="entry name" value="Ribosomal_uS12"/>
</dbReference>
<dbReference type="HAMAP" id="MF_00403_B">
    <property type="entry name" value="Ribosomal_uS12_B"/>
    <property type="match status" value="1"/>
</dbReference>
<evidence type="ECO:0000256" key="1">
    <source>
        <dbReference type="ARBA" id="ARBA00005657"/>
    </source>
</evidence>
<dbReference type="PRINTS" id="PR01034">
    <property type="entry name" value="RIBOSOMALS12"/>
</dbReference>
<evidence type="ECO:0000313" key="10">
    <source>
        <dbReference type="EMBL" id="AGH24146.1"/>
    </source>
</evidence>
<dbReference type="GO" id="GO:0003735">
    <property type="term" value="F:structural constituent of ribosome"/>
    <property type="evidence" value="ECO:0007669"/>
    <property type="project" value="InterPro"/>
</dbReference>
<evidence type="ECO:0000256" key="4">
    <source>
        <dbReference type="ARBA" id="ARBA00022884"/>
    </source>
</evidence>
<dbReference type="CDD" id="cd03368">
    <property type="entry name" value="Ribosomal_S12"/>
    <property type="match status" value="1"/>
</dbReference>
<comment type="subunit">
    <text evidence="2">Part of the 30S ribosomal subunit.</text>
</comment>
<dbReference type="GO" id="GO:0006412">
    <property type="term" value="P:translation"/>
    <property type="evidence" value="ECO:0007669"/>
    <property type="project" value="InterPro"/>
</dbReference>
<dbReference type="AlphaFoldDB" id="M4Q9V1"/>
<dbReference type="EMBL" id="KC353354">
    <property type="protein sequence ID" value="AGH24146.1"/>
    <property type="molecule type" value="Genomic_DNA"/>
</dbReference>
<dbReference type="PIRSF" id="PIRSF002133">
    <property type="entry name" value="Ribosomal_S12/S23"/>
    <property type="match status" value="1"/>
</dbReference>
<dbReference type="GO" id="GO:0015935">
    <property type="term" value="C:small ribosomal subunit"/>
    <property type="evidence" value="ECO:0007669"/>
    <property type="project" value="InterPro"/>
</dbReference>
<reference evidence="10" key="2">
    <citation type="journal article" date="2013" name="Genome Biol. Evol.">
        <title>Strikingly bacteria-like and gene-rich mitochondrial genomes throughout jakobid protists.</title>
        <authorList>
            <person name="Burger G."/>
            <person name="Gray M.W."/>
            <person name="Forget L."/>
            <person name="Lang B.F."/>
        </authorList>
    </citation>
    <scope>NUCLEOTIDE SEQUENCE</scope>
    <source>
        <strain evidence="10">ATCC 50695</strain>
    </source>
</reference>
<comment type="function">
    <text evidence="7">With S4 and S5 plays an important role in translational accuracy. Located at the interface of the 30S and 50S subunits.</text>
</comment>
<evidence type="ECO:0000256" key="7">
    <source>
        <dbReference type="ARBA" id="ARBA00024830"/>
    </source>
</evidence>
<sequence length="125" mass="14198">MARLNQLIRKPRQQKVKMSKSVALDKSPQRKGVCTRVYIMSPKKPNSAKRKVARIRLTNGFYVTGYIPGEGHNLQEHSVVLVRGGRVKDLPGVKYHIIRGAYDLQGVANRRQSRSRYGAKRPKTT</sequence>
<dbReference type="InterPro" id="IPR005679">
    <property type="entry name" value="Ribosomal_uS12_bac"/>
</dbReference>
<keyword evidence="6 9" id="KW-0687">Ribonucleoprotein</keyword>
<protein>
    <recommendedName>
        <fullName evidence="8">Small ribosomal subunit protein uS12c</fullName>
    </recommendedName>
</protein>
<evidence type="ECO:0000256" key="8">
    <source>
        <dbReference type="ARBA" id="ARBA00040813"/>
    </source>
</evidence>
<evidence type="ECO:0000256" key="9">
    <source>
        <dbReference type="RuleBase" id="RU003622"/>
    </source>
</evidence>
<keyword evidence="10" id="KW-0496">Mitochondrion</keyword>
<dbReference type="Gene3D" id="2.40.50.140">
    <property type="entry name" value="Nucleic acid-binding proteins"/>
    <property type="match status" value="1"/>
</dbReference>
<dbReference type="GO" id="GO:0019843">
    <property type="term" value="F:rRNA binding"/>
    <property type="evidence" value="ECO:0007669"/>
    <property type="project" value="UniProtKB-KW"/>
</dbReference>
<evidence type="ECO:0000256" key="5">
    <source>
        <dbReference type="ARBA" id="ARBA00022980"/>
    </source>
</evidence>
<reference evidence="10" key="1">
    <citation type="journal article" date="2006" name="RNA">
        <title>Hybrid E. coli--Mitochondrial ribonuclease P RNAs are catalytically active.</title>
        <authorList>
            <person name="Seif E."/>
            <person name="Cadieux A."/>
            <person name="Lang B.F."/>
        </authorList>
    </citation>
    <scope>NUCLEOTIDE SEQUENCE</scope>
    <source>
        <strain evidence="10">ATCC 50695</strain>
    </source>
</reference>
<keyword evidence="5 9" id="KW-0689">Ribosomal protein</keyword>
<evidence type="ECO:0000256" key="6">
    <source>
        <dbReference type="ARBA" id="ARBA00023274"/>
    </source>
</evidence>
<keyword evidence="3" id="KW-0699">rRNA-binding</keyword>
<geneLocation type="mitochondrion" evidence="10"/>
<proteinExistence type="inferred from homology"/>
<gene>
    <name evidence="10" type="primary">rps12</name>
</gene>
<name>M4Q9V1_9EUKA</name>
<accession>M4Q9V1</accession>
<keyword evidence="4" id="KW-0694">RNA-binding</keyword>
<dbReference type="InterPro" id="IPR012340">
    <property type="entry name" value="NA-bd_OB-fold"/>
</dbReference>
<evidence type="ECO:0000256" key="3">
    <source>
        <dbReference type="ARBA" id="ARBA00022730"/>
    </source>
</evidence>
<dbReference type="FunFam" id="2.40.50.140:FF:000001">
    <property type="entry name" value="30S ribosomal protein S12"/>
    <property type="match status" value="1"/>
</dbReference>